<dbReference type="Proteomes" id="UP000033647">
    <property type="component" value="Unassembled WGS sequence"/>
</dbReference>
<dbReference type="InterPro" id="IPR056444">
    <property type="entry name" value="Zn_ribbon_GRF_2"/>
</dbReference>
<organism evidence="2 3">
    <name type="scientific">Zymoseptoria brevis</name>
    <dbReference type="NCBI Taxonomy" id="1047168"/>
    <lineage>
        <taxon>Eukaryota</taxon>
        <taxon>Fungi</taxon>
        <taxon>Dikarya</taxon>
        <taxon>Ascomycota</taxon>
        <taxon>Pezizomycotina</taxon>
        <taxon>Dothideomycetes</taxon>
        <taxon>Dothideomycetidae</taxon>
        <taxon>Mycosphaerellales</taxon>
        <taxon>Mycosphaerellaceae</taxon>
        <taxon>Zymoseptoria</taxon>
    </lineage>
</organism>
<sequence length="125" mass="13502">MVSINLPTGPAEPNCSRCGAHGDDLTRLITKTSNRNGNAGRPYLKCLSCDRFVTFDDRRGTSANNQPCDCKKPSRLQLAGKAKGRKLHYVCATGTCGFYTAKVNGEGDVVVIEEDLIDRLAGLLI</sequence>
<dbReference type="OrthoDB" id="4469945at2759"/>
<proteinExistence type="predicted"/>
<accession>A0A0F4G540</accession>
<keyword evidence="3" id="KW-1185">Reference proteome</keyword>
<protein>
    <recommendedName>
        <fullName evidence="1">GRF-like zinc ribbon domain-containing protein</fullName>
    </recommendedName>
</protein>
<gene>
    <name evidence="2" type="ORF">TI39_contig5848g00001</name>
</gene>
<dbReference type="Pfam" id="PF23549">
    <property type="entry name" value="Zn_ribbon_GRF_2"/>
    <property type="match status" value="1"/>
</dbReference>
<name>A0A0F4G540_9PEZI</name>
<reference evidence="2 3" key="1">
    <citation type="submission" date="2015-03" db="EMBL/GenBank/DDBJ databases">
        <title>RNA-seq based gene annotation and comparative genomics of four Zymoseptoria species reveal species-specific pathogenicity related genes and transposable element activity.</title>
        <authorList>
            <person name="Grandaubert J."/>
            <person name="Bhattacharyya A."/>
            <person name="Stukenbrock E.H."/>
        </authorList>
    </citation>
    <scope>NUCLEOTIDE SEQUENCE [LARGE SCALE GENOMIC DNA]</scope>
    <source>
        <strain evidence="2 3">Zb18110</strain>
    </source>
</reference>
<evidence type="ECO:0000313" key="2">
    <source>
        <dbReference type="EMBL" id="KJX92476.1"/>
    </source>
</evidence>
<evidence type="ECO:0000259" key="1">
    <source>
        <dbReference type="Pfam" id="PF23549"/>
    </source>
</evidence>
<evidence type="ECO:0000313" key="3">
    <source>
        <dbReference type="Proteomes" id="UP000033647"/>
    </source>
</evidence>
<dbReference type="AlphaFoldDB" id="A0A0F4G540"/>
<comment type="caution">
    <text evidence="2">The sequence shown here is derived from an EMBL/GenBank/DDBJ whole genome shotgun (WGS) entry which is preliminary data.</text>
</comment>
<feature type="domain" description="GRF-like zinc ribbon" evidence="1">
    <location>
        <begin position="12"/>
        <end position="59"/>
    </location>
</feature>
<dbReference type="EMBL" id="LAFY01005803">
    <property type="protein sequence ID" value="KJX92476.1"/>
    <property type="molecule type" value="Genomic_DNA"/>
</dbReference>